<dbReference type="FunFam" id="1.20.81.30:FF:000001">
    <property type="entry name" value="Type II secretion system protein F"/>
    <property type="match status" value="2"/>
</dbReference>
<feature type="transmembrane region" description="Helical" evidence="8">
    <location>
        <begin position="169"/>
        <end position="194"/>
    </location>
</feature>
<evidence type="ECO:0000256" key="3">
    <source>
        <dbReference type="ARBA" id="ARBA00022475"/>
    </source>
</evidence>
<dbReference type="InterPro" id="IPR003004">
    <property type="entry name" value="GspF/PilC"/>
</dbReference>
<evidence type="ECO:0000256" key="2">
    <source>
        <dbReference type="ARBA" id="ARBA00005745"/>
    </source>
</evidence>
<keyword evidence="11" id="KW-1185">Reference proteome</keyword>
<dbReference type="RefSeq" id="WP_073254844.1">
    <property type="nucleotide sequence ID" value="NZ_FRCR01000003.1"/>
</dbReference>
<evidence type="ECO:0000313" key="10">
    <source>
        <dbReference type="EMBL" id="SHM30966.1"/>
    </source>
</evidence>
<evidence type="ECO:0000256" key="4">
    <source>
        <dbReference type="ARBA" id="ARBA00022519"/>
    </source>
</evidence>
<dbReference type="PANTHER" id="PTHR30012">
    <property type="entry name" value="GENERAL SECRETION PATHWAY PROTEIN"/>
    <property type="match status" value="1"/>
</dbReference>
<keyword evidence="5 8" id="KW-0812">Transmembrane</keyword>
<dbReference type="PANTHER" id="PTHR30012:SF0">
    <property type="entry name" value="TYPE II SECRETION SYSTEM PROTEIN F-RELATED"/>
    <property type="match status" value="1"/>
</dbReference>
<keyword evidence="7 8" id="KW-0472">Membrane</keyword>
<dbReference type="Proteomes" id="UP000184375">
    <property type="component" value="Unassembled WGS sequence"/>
</dbReference>
<sequence>MAIFGYKARGERGELITGKIEAKSEEEALRELDDRGLFVVELKKTRVLEIANWIESAFYRVNKKDLSVFFRELATMISAGIPIVPALEMLSTQTEKKKMRESIEKILENLREGFAFYEALERQQGIFPQIVVRSIEAAEISGTLDKTLEELSDHLARDHELEEKIKSTLVYPAIIISLTVAVLMVLLIFVIPAFQNVMNSLGVQLPLPTKVVLHTGIALRRGWYAIFVLLLALTFFAIRLMKSERARRKVDKWLLKAPIVGILYEKAVISRFSRILGTLLKSGVPIMEALEVAARTVGNQVVGDVILQARENIREGRSVADTLEISGLFPPMVTAMIAVGEETGALDALLERVNNFYERELEEATRRLSSMIEPVMIVVLGAAVGFIVISILLPYFQIIGNMG</sequence>
<dbReference type="STRING" id="447595.SAMN05660826_00753"/>
<dbReference type="InterPro" id="IPR042094">
    <property type="entry name" value="T2SS_GspF_sf"/>
</dbReference>
<feature type="domain" description="Type II secretion system protein GspF" evidence="9">
    <location>
        <begin position="272"/>
        <end position="394"/>
    </location>
</feature>
<reference evidence="11" key="1">
    <citation type="submission" date="2016-11" db="EMBL/GenBank/DDBJ databases">
        <authorList>
            <person name="Varghese N."/>
            <person name="Submissions S."/>
        </authorList>
    </citation>
    <scope>NUCLEOTIDE SEQUENCE [LARGE SCALE GENOMIC DNA]</scope>
    <source>
        <strain evidence="11">DSM 18802</strain>
    </source>
</reference>
<name>A0A1M7HR26_9FIRM</name>
<dbReference type="Pfam" id="PF00482">
    <property type="entry name" value="T2SSF"/>
    <property type="match status" value="2"/>
</dbReference>
<dbReference type="EMBL" id="FRCR01000003">
    <property type="protein sequence ID" value="SHM30966.1"/>
    <property type="molecule type" value="Genomic_DNA"/>
</dbReference>
<feature type="transmembrane region" description="Helical" evidence="8">
    <location>
        <begin position="222"/>
        <end position="241"/>
    </location>
</feature>
<evidence type="ECO:0000259" key="9">
    <source>
        <dbReference type="Pfam" id="PF00482"/>
    </source>
</evidence>
<keyword evidence="4" id="KW-0997">Cell inner membrane</keyword>
<evidence type="ECO:0000256" key="6">
    <source>
        <dbReference type="ARBA" id="ARBA00022989"/>
    </source>
</evidence>
<comment type="subcellular location">
    <subcellularLocation>
        <location evidence="1">Cell inner membrane</location>
        <topology evidence="1">Multi-pass membrane protein</topology>
    </subcellularLocation>
</comment>
<dbReference type="AlphaFoldDB" id="A0A1M7HR26"/>
<protein>
    <submittedName>
        <fullName evidence="10">Type IV pilus assembly protein PilC</fullName>
    </submittedName>
</protein>
<feature type="transmembrane region" description="Helical" evidence="8">
    <location>
        <begin position="375"/>
        <end position="396"/>
    </location>
</feature>
<dbReference type="InterPro" id="IPR018076">
    <property type="entry name" value="T2SS_GspF_dom"/>
</dbReference>
<dbReference type="PRINTS" id="PR00812">
    <property type="entry name" value="BCTERIALGSPF"/>
</dbReference>
<evidence type="ECO:0000256" key="5">
    <source>
        <dbReference type="ARBA" id="ARBA00022692"/>
    </source>
</evidence>
<evidence type="ECO:0000256" key="1">
    <source>
        <dbReference type="ARBA" id="ARBA00004429"/>
    </source>
</evidence>
<dbReference type="OrthoDB" id="9805682at2"/>
<keyword evidence="3" id="KW-1003">Cell membrane</keyword>
<evidence type="ECO:0000313" key="11">
    <source>
        <dbReference type="Proteomes" id="UP000184375"/>
    </source>
</evidence>
<feature type="domain" description="Type II secretion system protein GspF" evidence="9">
    <location>
        <begin position="69"/>
        <end position="192"/>
    </location>
</feature>
<evidence type="ECO:0000256" key="8">
    <source>
        <dbReference type="SAM" id="Phobius"/>
    </source>
</evidence>
<keyword evidence="6 8" id="KW-1133">Transmembrane helix</keyword>
<dbReference type="GO" id="GO:0005886">
    <property type="term" value="C:plasma membrane"/>
    <property type="evidence" value="ECO:0007669"/>
    <property type="project" value="UniProtKB-SubCell"/>
</dbReference>
<evidence type="ECO:0000256" key="7">
    <source>
        <dbReference type="ARBA" id="ARBA00023136"/>
    </source>
</evidence>
<organism evidence="10 11">
    <name type="scientific">Caldanaerovirga acetigignens</name>
    <dbReference type="NCBI Taxonomy" id="447595"/>
    <lineage>
        <taxon>Bacteria</taxon>
        <taxon>Bacillati</taxon>
        <taxon>Bacillota</taxon>
        <taxon>Clostridia</taxon>
        <taxon>Thermosediminibacterales</taxon>
        <taxon>Thermosediminibacteraceae</taxon>
        <taxon>Caldanaerovirga</taxon>
    </lineage>
</organism>
<dbReference type="Gene3D" id="1.20.81.30">
    <property type="entry name" value="Type II secretion system (T2SS), domain F"/>
    <property type="match status" value="2"/>
</dbReference>
<accession>A0A1M7HR26</accession>
<proteinExistence type="inferred from homology"/>
<gene>
    <name evidence="10" type="ORF">SAMN05660826_00753</name>
</gene>
<comment type="similarity">
    <text evidence="2">Belongs to the GSP F family.</text>
</comment>